<proteinExistence type="predicted"/>
<feature type="transmembrane region" description="Helical" evidence="1">
    <location>
        <begin position="388"/>
        <end position="408"/>
    </location>
</feature>
<evidence type="ECO:0000313" key="2">
    <source>
        <dbReference type="EMBL" id="AWT59593.1"/>
    </source>
</evidence>
<feature type="transmembrane region" description="Helical" evidence="1">
    <location>
        <begin position="157"/>
        <end position="178"/>
    </location>
</feature>
<evidence type="ECO:0000313" key="3">
    <source>
        <dbReference type="Proteomes" id="UP000247465"/>
    </source>
</evidence>
<feature type="transmembrane region" description="Helical" evidence="1">
    <location>
        <begin position="21"/>
        <end position="45"/>
    </location>
</feature>
<feature type="transmembrane region" description="Helical" evidence="1">
    <location>
        <begin position="348"/>
        <end position="368"/>
    </location>
</feature>
<feature type="transmembrane region" description="Helical" evidence="1">
    <location>
        <begin position="229"/>
        <end position="251"/>
    </location>
</feature>
<protein>
    <recommendedName>
        <fullName evidence="4">Quinol:cytochrome C oxidoreductase</fullName>
    </recommendedName>
</protein>
<organism evidence="2 3">
    <name type="scientific">Candidatus Moanibacter tarae</name>
    <dbReference type="NCBI Taxonomy" id="2200854"/>
    <lineage>
        <taxon>Bacteria</taxon>
        <taxon>Pseudomonadati</taxon>
        <taxon>Verrucomicrobiota</taxon>
        <taxon>Opitutia</taxon>
        <taxon>Puniceicoccales</taxon>
        <taxon>Puniceicoccales incertae sedis</taxon>
        <taxon>Candidatus Moanibacter</taxon>
    </lineage>
</organism>
<dbReference type="PANTHER" id="PTHR43044:SF1">
    <property type="entry name" value="QUINOL:CYTOCHROME C OXIDOREDUCTASE QUINONE-BINDING SUBUNIT 2"/>
    <property type="match status" value="1"/>
</dbReference>
<name>A0A2Z4ABZ9_9BACT</name>
<keyword evidence="1" id="KW-1133">Transmembrane helix</keyword>
<dbReference type="Proteomes" id="UP000247465">
    <property type="component" value="Chromosome"/>
</dbReference>
<keyword evidence="1" id="KW-0472">Membrane</keyword>
<feature type="transmembrane region" description="Helical" evidence="1">
    <location>
        <begin position="199"/>
        <end position="217"/>
    </location>
</feature>
<feature type="transmembrane region" description="Helical" evidence="1">
    <location>
        <begin position="272"/>
        <end position="291"/>
    </location>
</feature>
<reference evidence="2 3" key="1">
    <citation type="submission" date="2018-06" db="EMBL/GenBank/DDBJ databases">
        <title>Draft Genome Sequence of a Novel Marine Bacterium Related to the Verrucomicrobia.</title>
        <authorList>
            <person name="Vosseberg J."/>
            <person name="Martijn J."/>
            <person name="Ettema T.J.G."/>
        </authorList>
    </citation>
    <scope>NUCLEOTIDE SEQUENCE [LARGE SCALE GENOMIC DNA]</scope>
    <source>
        <strain evidence="2">TARA_B100001123</strain>
    </source>
</reference>
<feature type="transmembrane region" description="Helical" evidence="1">
    <location>
        <begin position="60"/>
        <end position="80"/>
    </location>
</feature>
<dbReference type="PANTHER" id="PTHR43044">
    <property type="match status" value="1"/>
</dbReference>
<sequence>MSFDRAQQFGNTVEGPNDKRNYPLISLTVGIIGLFVSFVGIYIAWNSGDSRPLLGWLMGFTYWFMASIGMLFLIMIFYVFDSGWSVVVRRQMEHGVGAIKWLGLMFLPLILFSWFYKENSGILWSWMNPDNLLPGGHTIGEDSIFQAKSSYLNLPAFTLRAVLYFVVFIGLAEILRFCSFSLEKDGDPKWMHIAHNTSAIGIILCALAATFASVDWYKALEYHWFSTIYGVWFFAESMRAGIAVLLLVCFLKVSKGSLKGIFNRCHSHHLGCLMLTFTIFWAYISFSQYFLVYNANIPEETFWYNIRELNPDGTKSSWWWVSMTLVFLHFLFPFIYLLFYKNKFGRRVIFISFWILFFHAFDIYWNILPEKLSVDPDTLGYIVRPFGVSIWDASTFIGVGGICIWAFLTSAAKVKSIPIRDPRIEESINAHE</sequence>
<accession>A0A2Z4ABZ9</accession>
<dbReference type="KEGG" id="mtar:DF168_00785"/>
<evidence type="ECO:0008006" key="4">
    <source>
        <dbReference type="Google" id="ProtNLM"/>
    </source>
</evidence>
<feature type="transmembrane region" description="Helical" evidence="1">
    <location>
        <begin position="318"/>
        <end position="339"/>
    </location>
</feature>
<evidence type="ECO:0000256" key="1">
    <source>
        <dbReference type="SAM" id="Phobius"/>
    </source>
</evidence>
<gene>
    <name evidence="2" type="ORF">DF168_00785</name>
</gene>
<feature type="transmembrane region" description="Helical" evidence="1">
    <location>
        <begin position="101"/>
        <end position="117"/>
    </location>
</feature>
<dbReference type="EMBL" id="CP029803">
    <property type="protein sequence ID" value="AWT59593.1"/>
    <property type="molecule type" value="Genomic_DNA"/>
</dbReference>
<keyword evidence="1" id="KW-0812">Transmembrane</keyword>
<dbReference type="AlphaFoldDB" id="A0A2Z4ABZ9"/>